<evidence type="ECO:0000313" key="3">
    <source>
        <dbReference type="Proteomes" id="UP001404956"/>
    </source>
</evidence>
<comment type="caution">
    <text evidence="2">The sequence shown here is derived from an EMBL/GenBank/DDBJ whole genome shotgun (WGS) entry which is preliminary data.</text>
</comment>
<evidence type="ECO:0000256" key="1">
    <source>
        <dbReference type="SAM" id="MobiDB-lite"/>
    </source>
</evidence>
<keyword evidence="3" id="KW-1185">Reference proteome</keyword>
<proteinExistence type="predicted"/>
<evidence type="ECO:0000313" key="2">
    <source>
        <dbReference type="EMBL" id="GAA5535030.1"/>
    </source>
</evidence>
<accession>A0ABP9XKA9</accession>
<sequence length="106" mass="11312">MAHPDLSGPDRRGLVPPEAARAFTAGDERQALTLLRRARDAQAPGTVNWAVLERLVGLVLIHVLREVEGTFALERADVLLDAAGQPRPGLDWLEAGLAGGERRGSG</sequence>
<reference evidence="2 3" key="1">
    <citation type="submission" date="2024-02" db="EMBL/GenBank/DDBJ databases">
        <title>Deinococcus aluminii NBRC 112889.</title>
        <authorList>
            <person name="Ichikawa N."/>
            <person name="Katano-Makiyama Y."/>
            <person name="Hidaka K."/>
        </authorList>
    </citation>
    <scope>NUCLEOTIDE SEQUENCE [LARGE SCALE GENOMIC DNA]</scope>
    <source>
        <strain evidence="2 3">NBRC 112889</strain>
    </source>
</reference>
<dbReference type="RefSeq" id="WP_345457585.1">
    <property type="nucleotide sequence ID" value="NZ_BAABRV010000013.1"/>
</dbReference>
<organism evidence="2 3">
    <name type="scientific">Deinococcus aluminii</name>
    <dbReference type="NCBI Taxonomy" id="1656885"/>
    <lineage>
        <taxon>Bacteria</taxon>
        <taxon>Thermotogati</taxon>
        <taxon>Deinococcota</taxon>
        <taxon>Deinococci</taxon>
        <taxon>Deinococcales</taxon>
        <taxon>Deinococcaceae</taxon>
        <taxon>Deinococcus</taxon>
    </lineage>
</organism>
<feature type="region of interest" description="Disordered" evidence="1">
    <location>
        <begin position="1"/>
        <end position="22"/>
    </location>
</feature>
<name>A0ABP9XKA9_9DEIO</name>
<dbReference type="Proteomes" id="UP001404956">
    <property type="component" value="Unassembled WGS sequence"/>
</dbReference>
<dbReference type="EMBL" id="BAABRV010000013">
    <property type="protein sequence ID" value="GAA5535030.1"/>
    <property type="molecule type" value="Genomic_DNA"/>
</dbReference>
<protein>
    <submittedName>
        <fullName evidence="2">Uncharacterized protein</fullName>
    </submittedName>
</protein>
<gene>
    <name evidence="2" type="ORF">Dalu01_03448</name>
</gene>